<protein>
    <submittedName>
        <fullName evidence="1">Uncharacterized protein</fullName>
    </submittedName>
</protein>
<accession>A0A822YG27</accession>
<reference evidence="1 2" key="1">
    <citation type="journal article" date="2020" name="Mol. Biol. Evol.">
        <title>Distinct Expression and Methylation Patterns for Genes with Different Fates following a Single Whole-Genome Duplication in Flowering Plants.</title>
        <authorList>
            <person name="Shi T."/>
            <person name="Rahmani R.S."/>
            <person name="Gugger P.F."/>
            <person name="Wang M."/>
            <person name="Li H."/>
            <person name="Zhang Y."/>
            <person name="Li Z."/>
            <person name="Wang Q."/>
            <person name="Van de Peer Y."/>
            <person name="Marchal K."/>
            <person name="Chen J."/>
        </authorList>
    </citation>
    <scope>NUCLEOTIDE SEQUENCE [LARGE SCALE GENOMIC DNA]</scope>
    <source>
        <tissue evidence="1">Leaf</tissue>
    </source>
</reference>
<keyword evidence="2" id="KW-1185">Reference proteome</keyword>
<dbReference type="AlphaFoldDB" id="A0A822YG27"/>
<evidence type="ECO:0000313" key="1">
    <source>
        <dbReference type="EMBL" id="DAD31510.1"/>
    </source>
</evidence>
<proteinExistence type="predicted"/>
<name>A0A822YG27_NELNU</name>
<sequence>MQSNQNPISFFGGSAGDPMKTAGHVWKRREMEDGILGSSGNGGLGQFSFPMLLSFTLSFLEEGQGLGDRRIFPHRPFLLPPRSSPLSTSSLF</sequence>
<dbReference type="EMBL" id="DUZY01000003">
    <property type="protein sequence ID" value="DAD31510.1"/>
    <property type="molecule type" value="Genomic_DNA"/>
</dbReference>
<gene>
    <name evidence="1" type="ORF">HUJ06_010361</name>
</gene>
<evidence type="ECO:0000313" key="2">
    <source>
        <dbReference type="Proteomes" id="UP000607653"/>
    </source>
</evidence>
<organism evidence="1 2">
    <name type="scientific">Nelumbo nucifera</name>
    <name type="common">Sacred lotus</name>
    <dbReference type="NCBI Taxonomy" id="4432"/>
    <lineage>
        <taxon>Eukaryota</taxon>
        <taxon>Viridiplantae</taxon>
        <taxon>Streptophyta</taxon>
        <taxon>Embryophyta</taxon>
        <taxon>Tracheophyta</taxon>
        <taxon>Spermatophyta</taxon>
        <taxon>Magnoliopsida</taxon>
        <taxon>Proteales</taxon>
        <taxon>Nelumbonaceae</taxon>
        <taxon>Nelumbo</taxon>
    </lineage>
</organism>
<dbReference type="Proteomes" id="UP000607653">
    <property type="component" value="Unassembled WGS sequence"/>
</dbReference>
<comment type="caution">
    <text evidence="1">The sequence shown here is derived from an EMBL/GenBank/DDBJ whole genome shotgun (WGS) entry which is preliminary data.</text>
</comment>